<dbReference type="EMBL" id="KZ995276">
    <property type="protein sequence ID" value="RKO91001.1"/>
    <property type="molecule type" value="Genomic_DNA"/>
</dbReference>
<protein>
    <submittedName>
        <fullName evidence="2">Uncharacterized protein</fullName>
    </submittedName>
</protein>
<reference evidence="3" key="1">
    <citation type="journal article" date="2018" name="Nat. Microbiol.">
        <title>Leveraging single-cell genomics to expand the fungal tree of life.</title>
        <authorList>
            <person name="Ahrendt S.R."/>
            <person name="Quandt C.A."/>
            <person name="Ciobanu D."/>
            <person name="Clum A."/>
            <person name="Salamov A."/>
            <person name="Andreopoulos B."/>
            <person name="Cheng J.F."/>
            <person name="Woyke T."/>
            <person name="Pelin A."/>
            <person name="Henrissat B."/>
            <person name="Reynolds N.K."/>
            <person name="Benny G.L."/>
            <person name="Smith M.E."/>
            <person name="James T.Y."/>
            <person name="Grigoriev I.V."/>
        </authorList>
    </citation>
    <scope>NUCLEOTIDE SEQUENCE [LARGE SCALE GENOMIC DNA]</scope>
</reference>
<dbReference type="Proteomes" id="UP000269721">
    <property type="component" value="Unassembled WGS sequence"/>
</dbReference>
<proteinExistence type="predicted"/>
<evidence type="ECO:0000313" key="3">
    <source>
        <dbReference type="Proteomes" id="UP000269721"/>
    </source>
</evidence>
<name>A0A4P9WE59_9FUNG</name>
<organism evidence="2 3">
    <name type="scientific">Blyttiomyces helicus</name>
    <dbReference type="NCBI Taxonomy" id="388810"/>
    <lineage>
        <taxon>Eukaryota</taxon>
        <taxon>Fungi</taxon>
        <taxon>Fungi incertae sedis</taxon>
        <taxon>Chytridiomycota</taxon>
        <taxon>Chytridiomycota incertae sedis</taxon>
        <taxon>Chytridiomycetes</taxon>
        <taxon>Chytridiomycetes incertae sedis</taxon>
        <taxon>Blyttiomyces</taxon>
    </lineage>
</organism>
<gene>
    <name evidence="2" type="ORF">BDK51DRAFT_48858</name>
</gene>
<dbReference type="AlphaFoldDB" id="A0A4P9WE59"/>
<keyword evidence="1" id="KW-0175">Coiled coil</keyword>
<accession>A0A4P9WE59</accession>
<feature type="coiled-coil region" evidence="1">
    <location>
        <begin position="81"/>
        <end position="115"/>
    </location>
</feature>
<feature type="non-terminal residue" evidence="2">
    <location>
        <position position="1"/>
    </location>
</feature>
<evidence type="ECO:0000256" key="1">
    <source>
        <dbReference type="SAM" id="Coils"/>
    </source>
</evidence>
<evidence type="ECO:0000313" key="2">
    <source>
        <dbReference type="EMBL" id="RKO91001.1"/>
    </source>
</evidence>
<sequence>ATPHVSTALPLLPPGPAALLSTSTSTLHTLYEAQAESGVLFARADALTAPTDPSTPTDVSHAAPKLTLVSPPNKRVKRSDQARLMAELEAAQLELDEVDRDRVAIREEVRTLKRRRVEKDAVFGEVLASCLDVDVAMAGAILAGVAAPSPIDGDILVTAKWSIIVPVFETPLRGRGVSVYLVLGSGCEIQAKKIACLPTGVHDSVIAFLTMLPVYFLRSGRASEALAHPGQMRVPGI</sequence>
<keyword evidence="3" id="KW-1185">Reference proteome</keyword>